<dbReference type="SUPFAM" id="SSF101576">
    <property type="entry name" value="Supernatant protein factor (SPF), C-terminal domain"/>
    <property type="match status" value="1"/>
</dbReference>
<evidence type="ECO:0000256" key="3">
    <source>
        <dbReference type="ARBA" id="ARBA00022692"/>
    </source>
</evidence>
<evidence type="ECO:0000256" key="8">
    <source>
        <dbReference type="RuleBase" id="RU003827"/>
    </source>
</evidence>
<evidence type="ECO:0000256" key="1">
    <source>
        <dbReference type="ARBA" id="ARBA00004479"/>
    </source>
</evidence>
<keyword evidence="11" id="KW-1185">Reference proteome</keyword>
<accession>A0A3Q7YDI2</accession>
<evidence type="ECO:0000313" key="11">
    <source>
        <dbReference type="Proteomes" id="UP000087171"/>
    </source>
</evidence>
<evidence type="ECO:0000256" key="6">
    <source>
        <dbReference type="ARBA" id="ARBA00023136"/>
    </source>
</evidence>
<evidence type="ECO:0000256" key="7">
    <source>
        <dbReference type="ARBA" id="ARBA00037847"/>
    </source>
</evidence>
<dbReference type="STRING" id="3827.A0A3Q7YDI2"/>
<evidence type="ECO:0000313" key="12">
    <source>
        <dbReference type="RefSeq" id="XP_027188335.1"/>
    </source>
</evidence>
<feature type="transmembrane region" description="Helical" evidence="9">
    <location>
        <begin position="7"/>
        <end position="29"/>
    </location>
</feature>
<comment type="similarity">
    <text evidence="2 8">Belongs to the EMP24/GP25L family.</text>
</comment>
<dbReference type="PANTHER" id="PTHR22811">
    <property type="entry name" value="TRANSMEMBRANE EMP24 DOMAIN-CONTAINING PROTEIN"/>
    <property type="match status" value="1"/>
</dbReference>
<evidence type="ECO:0000256" key="4">
    <source>
        <dbReference type="ARBA" id="ARBA00022729"/>
    </source>
</evidence>
<sequence length="211" mass="24059">MDWLSNICTIAIIFFGTIICHAFALSISLHDVECVSEHVPYEGDIISGNFVVMDHDIFWSSDHPGIDFTVTSPGGNVIQSLKGTSGDKFEFKATQSGIHKFCFHNPFSTPETVSFYVHVGHIPNEHDLAKDEHLDPINVKIAELREALESIITEQKYLKARDARHRHTNESTRKRVVVYTLLEYILFVTTSILQVVYIRRLFSKSFAYNRV</sequence>
<evidence type="ECO:0000256" key="9">
    <source>
        <dbReference type="SAM" id="Phobius"/>
    </source>
</evidence>
<dbReference type="InterPro" id="IPR036598">
    <property type="entry name" value="GOLD_dom_sf"/>
</dbReference>
<comment type="subcellular location">
    <subcellularLocation>
        <location evidence="7">Endomembrane system</location>
        <topology evidence="7">Single-pass membrane protein</topology>
    </subcellularLocation>
    <subcellularLocation>
        <location evidence="1 8">Membrane</location>
        <topology evidence="1 8">Single-pass type I membrane protein</topology>
    </subcellularLocation>
</comment>
<dbReference type="GO" id="GO:0016020">
    <property type="term" value="C:membrane"/>
    <property type="evidence" value="ECO:0007669"/>
    <property type="project" value="UniProtKB-SubCell"/>
</dbReference>
<evidence type="ECO:0000256" key="5">
    <source>
        <dbReference type="ARBA" id="ARBA00022989"/>
    </source>
</evidence>
<reference evidence="12" key="2">
    <citation type="submission" date="2025-08" db="UniProtKB">
        <authorList>
            <consortium name="RefSeq"/>
        </authorList>
    </citation>
    <scope>IDENTIFICATION</scope>
    <source>
        <tissue evidence="12">Etiolated seedlings</tissue>
    </source>
</reference>
<dbReference type="SMART" id="SM01190">
    <property type="entry name" value="EMP24_GP25L"/>
    <property type="match status" value="1"/>
</dbReference>
<dbReference type="PROSITE" id="PS50866">
    <property type="entry name" value="GOLD"/>
    <property type="match status" value="1"/>
</dbReference>
<dbReference type="InterPro" id="IPR009038">
    <property type="entry name" value="GOLD_dom"/>
</dbReference>
<gene>
    <name evidence="12" type="primary">LOC101498368</name>
</gene>
<dbReference type="AlphaFoldDB" id="A0A3Q7YDI2"/>
<dbReference type="Pfam" id="PF01105">
    <property type="entry name" value="EMP24_GP25L"/>
    <property type="match status" value="1"/>
</dbReference>
<dbReference type="Proteomes" id="UP000087171">
    <property type="component" value="Chromosome Ca3"/>
</dbReference>
<feature type="transmembrane region" description="Helical" evidence="9">
    <location>
        <begin position="176"/>
        <end position="198"/>
    </location>
</feature>
<dbReference type="OrthoDB" id="1929172at2759"/>
<feature type="domain" description="GOLD" evidence="10">
    <location>
        <begin position="32"/>
        <end position="119"/>
    </location>
</feature>
<dbReference type="GO" id="GO:0012505">
    <property type="term" value="C:endomembrane system"/>
    <property type="evidence" value="ECO:0007669"/>
    <property type="project" value="UniProtKB-SubCell"/>
</dbReference>
<keyword evidence="3 8" id="KW-0812">Transmembrane</keyword>
<keyword evidence="6 9" id="KW-0472">Membrane</keyword>
<dbReference type="GeneID" id="101498368"/>
<evidence type="ECO:0000259" key="10">
    <source>
        <dbReference type="PROSITE" id="PS50866"/>
    </source>
</evidence>
<proteinExistence type="inferred from homology"/>
<organism evidence="11 12">
    <name type="scientific">Cicer arietinum</name>
    <name type="common">Chickpea</name>
    <name type="synonym">Garbanzo</name>
    <dbReference type="NCBI Taxonomy" id="3827"/>
    <lineage>
        <taxon>Eukaryota</taxon>
        <taxon>Viridiplantae</taxon>
        <taxon>Streptophyta</taxon>
        <taxon>Embryophyta</taxon>
        <taxon>Tracheophyta</taxon>
        <taxon>Spermatophyta</taxon>
        <taxon>Magnoliopsida</taxon>
        <taxon>eudicotyledons</taxon>
        <taxon>Gunneridae</taxon>
        <taxon>Pentapetalae</taxon>
        <taxon>rosids</taxon>
        <taxon>fabids</taxon>
        <taxon>Fabales</taxon>
        <taxon>Fabaceae</taxon>
        <taxon>Papilionoideae</taxon>
        <taxon>50 kb inversion clade</taxon>
        <taxon>NPAAA clade</taxon>
        <taxon>Hologalegina</taxon>
        <taxon>IRL clade</taxon>
        <taxon>Cicereae</taxon>
        <taxon>Cicer</taxon>
    </lineage>
</organism>
<keyword evidence="4" id="KW-0732">Signal</keyword>
<protein>
    <submittedName>
        <fullName evidence="12">Transmembrane emp24 domain-containing protein p24beta3-like isoform X1</fullName>
    </submittedName>
</protein>
<keyword evidence="5 9" id="KW-1133">Transmembrane helix</keyword>
<evidence type="ECO:0000256" key="2">
    <source>
        <dbReference type="ARBA" id="ARBA00007104"/>
    </source>
</evidence>
<reference evidence="11" key="1">
    <citation type="journal article" date="2013" name="Nat. Biotechnol.">
        <title>Draft genome sequence of chickpea (Cicer arietinum) provides a resource for trait improvement.</title>
        <authorList>
            <person name="Varshney R.K."/>
            <person name="Song C."/>
            <person name="Saxena R.K."/>
            <person name="Azam S."/>
            <person name="Yu S."/>
            <person name="Sharpe A.G."/>
            <person name="Cannon S."/>
            <person name="Baek J."/>
            <person name="Rosen B.D."/>
            <person name="Tar'an B."/>
            <person name="Millan T."/>
            <person name="Zhang X."/>
            <person name="Ramsay L.D."/>
            <person name="Iwata A."/>
            <person name="Wang Y."/>
            <person name="Nelson W."/>
            <person name="Farmer A.D."/>
            <person name="Gaur P.M."/>
            <person name="Soderlund C."/>
            <person name="Penmetsa R.V."/>
            <person name="Xu C."/>
            <person name="Bharti A.K."/>
            <person name="He W."/>
            <person name="Winter P."/>
            <person name="Zhao S."/>
            <person name="Hane J.K."/>
            <person name="Carrasquilla-Garcia N."/>
            <person name="Condie J.A."/>
            <person name="Upadhyaya H.D."/>
            <person name="Luo M.C."/>
            <person name="Thudi M."/>
            <person name="Gowda C.L."/>
            <person name="Singh N.P."/>
            <person name="Lichtenzveig J."/>
            <person name="Gali K.K."/>
            <person name="Rubio J."/>
            <person name="Nadarajan N."/>
            <person name="Dolezel J."/>
            <person name="Bansal K.C."/>
            <person name="Xu X."/>
            <person name="Edwards D."/>
            <person name="Zhang G."/>
            <person name="Kahl G."/>
            <person name="Gil J."/>
            <person name="Singh K.B."/>
            <person name="Datta S.K."/>
            <person name="Jackson S.A."/>
            <person name="Wang J."/>
            <person name="Cook D.R."/>
        </authorList>
    </citation>
    <scope>NUCLEOTIDE SEQUENCE [LARGE SCALE GENOMIC DNA]</scope>
    <source>
        <strain evidence="11">cv. CDC Frontier</strain>
    </source>
</reference>
<dbReference type="RefSeq" id="XP_027188335.1">
    <property type="nucleotide sequence ID" value="XM_027332534.1"/>
</dbReference>
<name>A0A3Q7YDI2_CICAR</name>
<dbReference type="InterPro" id="IPR015720">
    <property type="entry name" value="Emp24-like"/>
</dbReference>
<dbReference type="PaxDb" id="3827-XP_004493724.1"/>